<dbReference type="HOGENOM" id="CLU_016316_2_1_11"/>
<accession>A8M123</accession>
<dbReference type="GO" id="GO:0005829">
    <property type="term" value="C:cytosol"/>
    <property type="evidence" value="ECO:0007669"/>
    <property type="project" value="TreeGrafter"/>
</dbReference>
<dbReference type="InterPro" id="IPR011607">
    <property type="entry name" value="MGS-like_dom"/>
</dbReference>
<dbReference type="GO" id="GO:0006189">
    <property type="term" value="P:'de novo' IMP biosynthetic process"/>
    <property type="evidence" value="ECO:0007669"/>
    <property type="project" value="TreeGrafter"/>
</dbReference>
<dbReference type="KEGG" id="saq:Sare_0565"/>
<sequence length="190" mass="20119">MLAVLAVSDKRNIEELATGLLGLGWDVVATEGTRRLLRDHGVTVGAVSDLAGVPTLLGGRVKTLTVSLMGGILARDEPADRAEVERHGLTRVHLVCCNYYRLPDPQPAQPFERFRELIDVGGPAMLRAAAKNCAHVVPLSDPDDYAGVLKALADGGVDRRQRLDLARKAFAVSAAYDTSVAALLAGAVNG</sequence>
<dbReference type="GO" id="GO:0003937">
    <property type="term" value="F:IMP cyclohydrolase activity"/>
    <property type="evidence" value="ECO:0007669"/>
    <property type="project" value="InterPro"/>
</dbReference>
<evidence type="ECO:0000259" key="1">
    <source>
        <dbReference type="PROSITE" id="PS51855"/>
    </source>
</evidence>
<evidence type="ECO:0000313" key="2">
    <source>
        <dbReference type="EMBL" id="ABV96493.1"/>
    </source>
</evidence>
<dbReference type="GO" id="GO:0004643">
    <property type="term" value="F:phosphoribosylaminoimidazolecarboxamide formyltransferase activity"/>
    <property type="evidence" value="ECO:0007669"/>
    <property type="project" value="UniProtKB-EC"/>
</dbReference>
<dbReference type="STRING" id="391037.Sare_0565"/>
<gene>
    <name evidence="2" type="ordered locus">Sare_0565</name>
</gene>
<keyword evidence="2" id="KW-0808">Transferase</keyword>
<dbReference type="InterPro" id="IPR002695">
    <property type="entry name" value="PurH-like"/>
</dbReference>
<dbReference type="EMBL" id="CP000850">
    <property type="protein sequence ID" value="ABV96493.1"/>
    <property type="molecule type" value="Genomic_DNA"/>
</dbReference>
<organism evidence="2">
    <name type="scientific">Salinispora arenicola (strain CNS-205)</name>
    <dbReference type="NCBI Taxonomy" id="391037"/>
    <lineage>
        <taxon>Bacteria</taxon>
        <taxon>Bacillati</taxon>
        <taxon>Actinomycetota</taxon>
        <taxon>Actinomycetes</taxon>
        <taxon>Micromonosporales</taxon>
        <taxon>Micromonosporaceae</taxon>
        <taxon>Salinispora</taxon>
    </lineage>
</organism>
<dbReference type="eggNOG" id="COG0138">
    <property type="taxonomic scope" value="Bacteria"/>
</dbReference>
<dbReference type="PANTHER" id="PTHR11692:SF0">
    <property type="entry name" value="BIFUNCTIONAL PURINE BIOSYNTHESIS PROTEIN ATIC"/>
    <property type="match status" value="1"/>
</dbReference>
<dbReference type="EC" id="2.1.2.3" evidence="2"/>
<dbReference type="PATRIC" id="fig|391037.6.peg.578"/>
<dbReference type="Pfam" id="PF01808">
    <property type="entry name" value="AICARFT_IMPCHas"/>
    <property type="match status" value="1"/>
</dbReference>
<feature type="domain" description="MGS-like" evidence="1">
    <location>
        <begin position="1"/>
        <end position="140"/>
    </location>
</feature>
<dbReference type="OrthoDB" id="9802065at2"/>
<name>A8M123_SALAI</name>
<dbReference type="Pfam" id="PF02142">
    <property type="entry name" value="MGS"/>
    <property type="match status" value="1"/>
</dbReference>
<protein>
    <submittedName>
        <fullName evidence="2">Phosphoribosylaminoimidazolecarboxamide formyltransferase</fullName>
        <ecNumber evidence="2">2.1.2.3</ecNumber>
    </submittedName>
</protein>
<dbReference type="PANTHER" id="PTHR11692">
    <property type="entry name" value="BIFUNCTIONAL PURINE BIOSYNTHESIS PROTEIN PURH"/>
    <property type="match status" value="1"/>
</dbReference>
<proteinExistence type="predicted"/>
<dbReference type="SMART" id="SM00851">
    <property type="entry name" value="MGS"/>
    <property type="match status" value="1"/>
</dbReference>
<dbReference type="AlphaFoldDB" id="A8M123"/>
<reference evidence="2" key="1">
    <citation type="submission" date="2007-10" db="EMBL/GenBank/DDBJ databases">
        <title>Complete sequence of Salinispora arenicola CNS-205.</title>
        <authorList>
            <consortium name="US DOE Joint Genome Institute"/>
            <person name="Copeland A."/>
            <person name="Lucas S."/>
            <person name="Lapidus A."/>
            <person name="Barry K."/>
            <person name="Glavina del Rio T."/>
            <person name="Dalin E."/>
            <person name="Tice H."/>
            <person name="Pitluck S."/>
            <person name="Foster B."/>
            <person name="Schmutz J."/>
            <person name="Larimer F."/>
            <person name="Land M."/>
            <person name="Hauser L."/>
            <person name="Kyrpides N."/>
            <person name="Ivanova N."/>
            <person name="Jensen P.R."/>
            <person name="Moore B.S."/>
            <person name="Penn K."/>
            <person name="Jenkins C."/>
            <person name="Udwary D."/>
            <person name="Xiang L."/>
            <person name="Gontang E."/>
            <person name="Richardson P."/>
        </authorList>
    </citation>
    <scope>NUCLEOTIDE SEQUENCE [LARGE SCALE GENOMIC DNA]</scope>
    <source>
        <strain evidence="2">CNS-205</strain>
    </source>
</reference>
<dbReference type="Gene3D" id="3.40.50.1380">
    <property type="entry name" value="Methylglyoxal synthase-like domain"/>
    <property type="match status" value="1"/>
</dbReference>
<dbReference type="SUPFAM" id="SSF52335">
    <property type="entry name" value="Methylglyoxal synthase-like"/>
    <property type="match status" value="1"/>
</dbReference>
<dbReference type="InterPro" id="IPR036914">
    <property type="entry name" value="MGS-like_dom_sf"/>
</dbReference>
<dbReference type="PROSITE" id="PS51855">
    <property type="entry name" value="MGS"/>
    <property type="match status" value="1"/>
</dbReference>